<sequence>MAVVVRTTTMVERIIGTVMRMKRRQLLAPSNIAASTISSGTFFIAADNTTIANPV</sequence>
<keyword evidence="1" id="KW-0472">Membrane</keyword>
<evidence type="ECO:0000256" key="1">
    <source>
        <dbReference type="SAM" id="Phobius"/>
    </source>
</evidence>
<dbReference type="AlphaFoldDB" id="A0A6J6G610"/>
<protein>
    <submittedName>
        <fullName evidence="2">Unannotated protein</fullName>
    </submittedName>
</protein>
<feature type="transmembrane region" description="Helical" evidence="1">
    <location>
        <begin position="26"/>
        <end position="46"/>
    </location>
</feature>
<keyword evidence="1" id="KW-0812">Transmembrane</keyword>
<evidence type="ECO:0000313" key="2">
    <source>
        <dbReference type="EMBL" id="CAB4596782.1"/>
    </source>
</evidence>
<name>A0A6J6G610_9ZZZZ</name>
<gene>
    <name evidence="2" type="ORF">UFOPK1788_00838</name>
</gene>
<proteinExistence type="predicted"/>
<accession>A0A6J6G610</accession>
<dbReference type="EMBL" id="CAEZUE010000109">
    <property type="protein sequence ID" value="CAB4596782.1"/>
    <property type="molecule type" value="Genomic_DNA"/>
</dbReference>
<organism evidence="2">
    <name type="scientific">freshwater metagenome</name>
    <dbReference type="NCBI Taxonomy" id="449393"/>
    <lineage>
        <taxon>unclassified sequences</taxon>
        <taxon>metagenomes</taxon>
        <taxon>ecological metagenomes</taxon>
    </lineage>
</organism>
<reference evidence="2" key="1">
    <citation type="submission" date="2020-05" db="EMBL/GenBank/DDBJ databases">
        <authorList>
            <person name="Chiriac C."/>
            <person name="Salcher M."/>
            <person name="Ghai R."/>
            <person name="Kavagutti S V."/>
        </authorList>
    </citation>
    <scope>NUCLEOTIDE SEQUENCE</scope>
</reference>
<keyword evidence="1" id="KW-1133">Transmembrane helix</keyword>